<comment type="subcellular location">
    <subcellularLocation>
        <location evidence="1">Cell membrane</location>
        <topology evidence="1">Multi-pass membrane protein</topology>
    </subcellularLocation>
</comment>
<dbReference type="Proteomes" id="UP000078561">
    <property type="component" value="Unassembled WGS sequence"/>
</dbReference>
<reference evidence="8" key="1">
    <citation type="submission" date="2016-04" db="EMBL/GenBank/DDBJ databases">
        <authorList>
            <person name="Evans L.H."/>
            <person name="Alamgir A."/>
            <person name="Owens N."/>
            <person name="Weber N.D."/>
            <person name="Virtaneva K."/>
            <person name="Barbian K."/>
            <person name="Babar A."/>
            <person name="Rosenke K."/>
        </authorList>
    </citation>
    <scope>NUCLEOTIDE SEQUENCE [LARGE SCALE GENOMIC DNA]</scope>
    <source>
        <strain evidence="8">CBS 101.48</strain>
    </source>
</reference>
<dbReference type="PANTHER" id="PTHR34187:SF2">
    <property type="entry name" value="DUF202 DOMAIN-CONTAINING PROTEIN"/>
    <property type="match status" value="1"/>
</dbReference>
<keyword evidence="2" id="KW-1003">Cell membrane</keyword>
<feature type="transmembrane region" description="Helical" evidence="6">
    <location>
        <begin position="131"/>
        <end position="152"/>
    </location>
</feature>
<evidence type="ECO:0000313" key="8">
    <source>
        <dbReference type="EMBL" id="SAL96401.1"/>
    </source>
</evidence>
<keyword evidence="4 6" id="KW-1133">Transmembrane helix</keyword>
<dbReference type="InterPro" id="IPR052053">
    <property type="entry name" value="IM_YidH-like"/>
</dbReference>
<accession>A0A168LAL3</accession>
<evidence type="ECO:0000256" key="5">
    <source>
        <dbReference type="ARBA" id="ARBA00023136"/>
    </source>
</evidence>
<evidence type="ECO:0000256" key="4">
    <source>
        <dbReference type="ARBA" id="ARBA00022989"/>
    </source>
</evidence>
<dbReference type="OrthoDB" id="199599at2759"/>
<dbReference type="PANTHER" id="PTHR34187">
    <property type="entry name" value="FGR18P"/>
    <property type="match status" value="1"/>
</dbReference>
<name>A0A168LAL3_ABSGL</name>
<dbReference type="Pfam" id="PF02656">
    <property type="entry name" value="DUF202"/>
    <property type="match status" value="1"/>
</dbReference>
<evidence type="ECO:0000259" key="7">
    <source>
        <dbReference type="Pfam" id="PF02656"/>
    </source>
</evidence>
<evidence type="ECO:0000313" key="9">
    <source>
        <dbReference type="Proteomes" id="UP000078561"/>
    </source>
</evidence>
<dbReference type="OMA" id="KYMDISV"/>
<dbReference type="EMBL" id="LT551016">
    <property type="protein sequence ID" value="SAL96401.1"/>
    <property type="molecule type" value="Genomic_DNA"/>
</dbReference>
<evidence type="ECO:0000256" key="1">
    <source>
        <dbReference type="ARBA" id="ARBA00004651"/>
    </source>
</evidence>
<proteinExistence type="predicted"/>
<feature type="transmembrane region" description="Helical" evidence="6">
    <location>
        <begin position="93"/>
        <end position="110"/>
    </location>
</feature>
<protein>
    <recommendedName>
        <fullName evidence="7">DUF202 domain-containing protein</fullName>
    </recommendedName>
</protein>
<organism evidence="8">
    <name type="scientific">Absidia glauca</name>
    <name type="common">Pin mould</name>
    <dbReference type="NCBI Taxonomy" id="4829"/>
    <lineage>
        <taxon>Eukaryota</taxon>
        <taxon>Fungi</taxon>
        <taxon>Fungi incertae sedis</taxon>
        <taxon>Mucoromycota</taxon>
        <taxon>Mucoromycotina</taxon>
        <taxon>Mucoromycetes</taxon>
        <taxon>Mucorales</taxon>
        <taxon>Cunninghamellaceae</taxon>
        <taxon>Absidia</taxon>
    </lineage>
</organism>
<keyword evidence="5 6" id="KW-0472">Membrane</keyword>
<feature type="domain" description="DUF202" evidence="7">
    <location>
        <begin position="39"/>
        <end position="118"/>
    </location>
</feature>
<gene>
    <name evidence="8" type="primary">ABSGL_01804.1 scaffold 2319</name>
</gene>
<feature type="transmembrane region" description="Helical" evidence="6">
    <location>
        <begin position="48"/>
        <end position="67"/>
    </location>
</feature>
<dbReference type="InParanoid" id="A0A168LAL3"/>
<keyword evidence="9" id="KW-1185">Reference proteome</keyword>
<sequence length="155" mass="17546">MESNIDPPFISCNDEKCSTRFKYLDSVIHTKVRNAPDPRDHLANERNLLTWLRTGVTLTLIGFLTVMDLTSKQLAPSKSLPWTDDPLDTNTRIVSYVFVCLGIVSIVMATKTYFTNQKQIVRRLIHVGQGWTGYTLAVFIMAFVCFVMVLAIKEG</sequence>
<dbReference type="GO" id="GO:0005886">
    <property type="term" value="C:plasma membrane"/>
    <property type="evidence" value="ECO:0007669"/>
    <property type="project" value="UniProtKB-SubCell"/>
</dbReference>
<evidence type="ECO:0000256" key="2">
    <source>
        <dbReference type="ARBA" id="ARBA00022475"/>
    </source>
</evidence>
<evidence type="ECO:0000256" key="3">
    <source>
        <dbReference type="ARBA" id="ARBA00022692"/>
    </source>
</evidence>
<dbReference type="AlphaFoldDB" id="A0A168LAL3"/>
<dbReference type="InterPro" id="IPR003807">
    <property type="entry name" value="DUF202"/>
</dbReference>
<evidence type="ECO:0000256" key="6">
    <source>
        <dbReference type="SAM" id="Phobius"/>
    </source>
</evidence>
<keyword evidence="3 6" id="KW-0812">Transmembrane</keyword>